<feature type="region of interest" description="Disordered" evidence="1">
    <location>
        <begin position="1"/>
        <end position="66"/>
    </location>
</feature>
<feature type="compositionally biased region" description="Basic residues" evidence="1">
    <location>
        <begin position="44"/>
        <end position="61"/>
    </location>
</feature>
<feature type="region of interest" description="Disordered" evidence="1">
    <location>
        <begin position="449"/>
        <end position="478"/>
    </location>
</feature>
<dbReference type="InterPro" id="IPR018606">
    <property type="entry name" value="Arb1"/>
</dbReference>
<evidence type="ECO:0000256" key="1">
    <source>
        <dbReference type="SAM" id="MobiDB-lite"/>
    </source>
</evidence>
<accession>A0AAN6PT29</accession>
<evidence type="ECO:0000313" key="2">
    <source>
        <dbReference type="EMBL" id="KAK4096531.1"/>
    </source>
</evidence>
<gene>
    <name evidence="2" type="ORF">N658DRAFT_480496</name>
</gene>
<dbReference type="Pfam" id="PF09692">
    <property type="entry name" value="Arb1"/>
    <property type="match status" value="1"/>
</dbReference>
<reference evidence="2" key="1">
    <citation type="journal article" date="2023" name="Mol. Phylogenet. Evol.">
        <title>Genome-scale phylogeny and comparative genomics of the fungal order Sordariales.</title>
        <authorList>
            <person name="Hensen N."/>
            <person name="Bonometti L."/>
            <person name="Westerberg I."/>
            <person name="Brannstrom I.O."/>
            <person name="Guillou S."/>
            <person name="Cros-Aarteil S."/>
            <person name="Calhoun S."/>
            <person name="Haridas S."/>
            <person name="Kuo A."/>
            <person name="Mondo S."/>
            <person name="Pangilinan J."/>
            <person name="Riley R."/>
            <person name="LaButti K."/>
            <person name="Andreopoulos B."/>
            <person name="Lipzen A."/>
            <person name="Chen C."/>
            <person name="Yan M."/>
            <person name="Daum C."/>
            <person name="Ng V."/>
            <person name="Clum A."/>
            <person name="Steindorff A."/>
            <person name="Ohm R.A."/>
            <person name="Martin F."/>
            <person name="Silar P."/>
            <person name="Natvig D.O."/>
            <person name="Lalanne C."/>
            <person name="Gautier V."/>
            <person name="Ament-Velasquez S.L."/>
            <person name="Kruys A."/>
            <person name="Hutchinson M.I."/>
            <person name="Powell A.J."/>
            <person name="Barry K."/>
            <person name="Miller A.N."/>
            <person name="Grigoriev I.V."/>
            <person name="Debuchy R."/>
            <person name="Gladieux P."/>
            <person name="Hiltunen Thoren M."/>
            <person name="Johannesson H."/>
        </authorList>
    </citation>
    <scope>NUCLEOTIDE SEQUENCE</scope>
    <source>
        <strain evidence="2">CBS 757.83</strain>
    </source>
</reference>
<sequence length="478" mass="53482">MTSPADTGPTRSPLEETPGVSPPATPSQAADIGSVRVEDNKKQDGKKKKPNKRSAGAKKRGTGFEEYYCDPPMTAAEYSEERDVIYASHRPFVDRIEECIQRYRARRRLGPQRDTLFSRYLVLGGIDTTVRQFQGTRNITDDVLQDASKGDVREMTADDVIQRGGDGNRNPRFFNPNFPEHWEVDFTGVAAGFVSEHLRKMVGSNTADYLMGVDVVLNFLKYVDRHDVCPEYADDVRNAQKVCRRALEEVPVIWELLGLLPGHFNTALRTLHVKGDDEHSLDLDSYWGQTVPEPKYAKISTAATLSILLGAKNYPTDVEWSVTDKSEMTFEVLAISHPSDAVQAKYKAINRHLADYPDIEPCGTITVRPVIVRDGWDNSVTATIPHEVDAESQLIVEEGTLELMELGMKLTMGVCTLSVGLKFVRYVKEIRPSFYLFLPQELMFTYKEPVPNDRPAKSVHDFDGEDDMAGAPGGDDDD</sequence>
<protein>
    <recommendedName>
        <fullName evidence="4">Argonaute complex, subunit Arb1</fullName>
    </recommendedName>
</protein>
<dbReference type="GO" id="GO:0031047">
    <property type="term" value="P:regulatory ncRNA-mediated gene silencing"/>
    <property type="evidence" value="ECO:0007669"/>
    <property type="project" value="InterPro"/>
</dbReference>
<name>A0AAN6PT29_9PEZI</name>
<reference evidence="2" key="2">
    <citation type="submission" date="2023-05" db="EMBL/GenBank/DDBJ databases">
        <authorList>
            <consortium name="Lawrence Berkeley National Laboratory"/>
            <person name="Steindorff A."/>
            <person name="Hensen N."/>
            <person name="Bonometti L."/>
            <person name="Westerberg I."/>
            <person name="Brannstrom I.O."/>
            <person name="Guillou S."/>
            <person name="Cros-Aarteil S."/>
            <person name="Calhoun S."/>
            <person name="Haridas S."/>
            <person name="Kuo A."/>
            <person name="Mondo S."/>
            <person name="Pangilinan J."/>
            <person name="Riley R."/>
            <person name="Labutti K."/>
            <person name="Andreopoulos B."/>
            <person name="Lipzen A."/>
            <person name="Chen C."/>
            <person name="Yanf M."/>
            <person name="Daum C."/>
            <person name="Ng V."/>
            <person name="Clum A."/>
            <person name="Ohm R."/>
            <person name="Martin F."/>
            <person name="Silar P."/>
            <person name="Natvig D."/>
            <person name="Lalanne C."/>
            <person name="Gautier V."/>
            <person name="Ament-Velasquez S.L."/>
            <person name="Kruys A."/>
            <person name="Hutchinson M.I."/>
            <person name="Powell A.J."/>
            <person name="Barry K."/>
            <person name="Miller A.N."/>
            <person name="Grigoriev I.V."/>
            <person name="Debuchy R."/>
            <person name="Gladieux P."/>
            <person name="Thoren M.H."/>
            <person name="Johannesson H."/>
        </authorList>
    </citation>
    <scope>NUCLEOTIDE SEQUENCE</scope>
    <source>
        <strain evidence="2">CBS 757.83</strain>
    </source>
</reference>
<dbReference type="EMBL" id="MU863709">
    <property type="protein sequence ID" value="KAK4096531.1"/>
    <property type="molecule type" value="Genomic_DNA"/>
</dbReference>
<comment type="caution">
    <text evidence="2">The sequence shown here is derived from an EMBL/GenBank/DDBJ whole genome shotgun (WGS) entry which is preliminary data.</text>
</comment>
<dbReference type="AlphaFoldDB" id="A0AAN6PT29"/>
<dbReference type="GO" id="GO:0033167">
    <property type="term" value="C:ARC complex"/>
    <property type="evidence" value="ECO:0007669"/>
    <property type="project" value="InterPro"/>
</dbReference>
<feature type="compositionally biased region" description="Basic and acidic residues" evidence="1">
    <location>
        <begin position="450"/>
        <end position="462"/>
    </location>
</feature>
<evidence type="ECO:0008006" key="4">
    <source>
        <dbReference type="Google" id="ProtNLM"/>
    </source>
</evidence>
<proteinExistence type="predicted"/>
<organism evidence="2 3">
    <name type="scientific">Parathielavia hyrcaniae</name>
    <dbReference type="NCBI Taxonomy" id="113614"/>
    <lineage>
        <taxon>Eukaryota</taxon>
        <taxon>Fungi</taxon>
        <taxon>Dikarya</taxon>
        <taxon>Ascomycota</taxon>
        <taxon>Pezizomycotina</taxon>
        <taxon>Sordariomycetes</taxon>
        <taxon>Sordariomycetidae</taxon>
        <taxon>Sordariales</taxon>
        <taxon>Chaetomiaceae</taxon>
        <taxon>Parathielavia</taxon>
    </lineage>
</organism>
<feature type="compositionally biased region" description="Acidic residues" evidence="1">
    <location>
        <begin position="463"/>
        <end position="478"/>
    </location>
</feature>
<keyword evidence="3" id="KW-1185">Reference proteome</keyword>
<evidence type="ECO:0000313" key="3">
    <source>
        <dbReference type="Proteomes" id="UP001305647"/>
    </source>
</evidence>
<dbReference type="Proteomes" id="UP001305647">
    <property type="component" value="Unassembled WGS sequence"/>
</dbReference>